<accession>A0A1G9MYH3</accession>
<dbReference type="RefSeq" id="WP_089684992.1">
    <property type="nucleotide sequence ID" value="NZ_FNFO01000008.1"/>
</dbReference>
<dbReference type="STRING" id="1075417.SAMN05421823_108125"/>
<evidence type="ECO:0000313" key="1">
    <source>
        <dbReference type="EMBL" id="SDL79278.1"/>
    </source>
</evidence>
<dbReference type="OrthoDB" id="9808260at2"/>
<name>A0A1G9MYH3_9BACT</name>
<dbReference type="Pfam" id="PF14052">
    <property type="entry name" value="Caps_assemb_Wzi"/>
    <property type="match status" value="1"/>
</dbReference>
<dbReference type="InterPro" id="IPR026950">
    <property type="entry name" value="Caps_assemb_Wzi"/>
</dbReference>
<organism evidence="1 2">
    <name type="scientific">Catalinimonas alkaloidigena</name>
    <dbReference type="NCBI Taxonomy" id="1075417"/>
    <lineage>
        <taxon>Bacteria</taxon>
        <taxon>Pseudomonadati</taxon>
        <taxon>Bacteroidota</taxon>
        <taxon>Cytophagia</taxon>
        <taxon>Cytophagales</taxon>
        <taxon>Catalimonadaceae</taxon>
        <taxon>Catalinimonas</taxon>
    </lineage>
</organism>
<protein>
    <submittedName>
        <fullName evidence="1">Capsule assembly protein Wzi</fullName>
    </submittedName>
</protein>
<dbReference type="AlphaFoldDB" id="A0A1G9MYH3"/>
<gene>
    <name evidence="1" type="ORF">SAMN05421823_108125</name>
</gene>
<dbReference type="Gene3D" id="2.40.160.130">
    <property type="entry name" value="Capsule assembly protein Wzi"/>
    <property type="match status" value="1"/>
</dbReference>
<evidence type="ECO:0000313" key="2">
    <source>
        <dbReference type="Proteomes" id="UP000198510"/>
    </source>
</evidence>
<dbReference type="Proteomes" id="UP000198510">
    <property type="component" value="Unassembled WGS sequence"/>
</dbReference>
<dbReference type="EMBL" id="FNFO01000008">
    <property type="protein sequence ID" value="SDL79278.1"/>
    <property type="molecule type" value="Genomic_DNA"/>
</dbReference>
<keyword evidence="2" id="KW-1185">Reference proteome</keyword>
<proteinExistence type="predicted"/>
<sequence>MRKLLLSLLLGVALGGVGYSQSVYAPLDKDYYHLVERYEIRSGRAANDSLAEAFHSSVRPYERRGIALLADSLLLDSAHYRWNARDRFNLQFLQADNHEWSMASPIESRRALAKVFYRTPADFYHYRNASVDLHVNPVFYGQLGQASDTDPTLYINTRGLEVRGMIDGKVGFYTFMAENQAELPGYVNDRMRATNVLPHEGFWKRFNDTGVDFVTARGYITFPVTRHIHVQAGHDRLFIGNGYRSMILSDFANNYSFLKLNTRVWRFEYTNLFAKMKADLILDPSGNGTPQGSYGVFPSKYLAFHHLSVNLLKNLNVGIFESIVFERNDSTGRNGFELQYLNPIIFYRALDQDLGSPDNVLLGLDARWVLWRRLSLYGQLALDEFILSHTFDGSGWWGNKQAGQLGFKYIDVAGIPNLDLQAEFNVARPYMYGHSSLYTSYTHYKQPLAHPLGANFREGIGILRYQPLPRLALTGKLIYALYGTDLPNSNWGGNILIDYNYKRQEFGNYIGQGVKTYLLFADFTATYQLRHRLFLDAKFTHRQLDSADDALDQTTTVFSAAVRWNIPQRLHEF</sequence>
<reference evidence="1 2" key="1">
    <citation type="submission" date="2016-10" db="EMBL/GenBank/DDBJ databases">
        <authorList>
            <person name="de Groot N.N."/>
        </authorList>
    </citation>
    <scope>NUCLEOTIDE SEQUENCE [LARGE SCALE GENOMIC DNA]</scope>
    <source>
        <strain evidence="1 2">DSM 25186</strain>
    </source>
</reference>
<dbReference type="InterPro" id="IPR038636">
    <property type="entry name" value="Wzi_sf"/>
</dbReference>